<evidence type="ECO:0000259" key="2">
    <source>
        <dbReference type="Pfam" id="PF10277"/>
    </source>
</evidence>
<dbReference type="InterPro" id="IPR051916">
    <property type="entry name" value="GPI-anchor_lipid_remodeler"/>
</dbReference>
<evidence type="ECO:0008006" key="8">
    <source>
        <dbReference type="Google" id="ProtNLM"/>
    </source>
</evidence>
<feature type="transmembrane region" description="Helical" evidence="1">
    <location>
        <begin position="491"/>
        <end position="513"/>
    </location>
</feature>
<feature type="domain" description="PGAP2IP C-terminal nuclease-like" evidence="5">
    <location>
        <begin position="592"/>
        <end position="837"/>
    </location>
</feature>
<dbReference type="eggNOG" id="KOG3979">
    <property type="taxonomic scope" value="Eukaryota"/>
</dbReference>
<feature type="transmembrane region" description="Helical" evidence="1">
    <location>
        <begin position="12"/>
        <end position="31"/>
    </location>
</feature>
<feature type="transmembrane region" description="Helical" evidence="1">
    <location>
        <begin position="304"/>
        <end position="323"/>
    </location>
</feature>
<dbReference type="FunCoup" id="I4YBS1">
    <property type="interactions" value="134"/>
</dbReference>
<feature type="transmembrane region" description="Helical" evidence="1">
    <location>
        <begin position="73"/>
        <end position="92"/>
    </location>
</feature>
<dbReference type="InterPro" id="IPR057315">
    <property type="entry name" value="Exo_endo_phos_PGAP2IP_C"/>
</dbReference>
<feature type="transmembrane region" description="Helical" evidence="1">
    <location>
        <begin position="187"/>
        <end position="216"/>
    </location>
</feature>
<evidence type="ECO:0000259" key="4">
    <source>
        <dbReference type="Pfam" id="PF23022"/>
    </source>
</evidence>
<evidence type="ECO:0000313" key="6">
    <source>
        <dbReference type="EMBL" id="EIM21413.1"/>
    </source>
</evidence>
<dbReference type="InterPro" id="IPR019402">
    <property type="entry name" value="CWH43_N"/>
</dbReference>
<dbReference type="AlphaFoldDB" id="I4YBS1"/>
<feature type="transmembrane region" description="Helical" evidence="1">
    <location>
        <begin position="557"/>
        <end position="574"/>
    </location>
</feature>
<name>I4YBS1_WALMC</name>
<dbReference type="InterPro" id="IPR053911">
    <property type="entry name" value="PGAP2IP_TM_2nd"/>
</dbReference>
<dbReference type="RefSeq" id="XP_006958444.1">
    <property type="nucleotide sequence ID" value="XM_006958382.1"/>
</dbReference>
<feature type="transmembrane region" description="Helical" evidence="1">
    <location>
        <begin position="335"/>
        <end position="353"/>
    </location>
</feature>
<feature type="transmembrane region" description="Helical" evidence="1">
    <location>
        <begin position="278"/>
        <end position="297"/>
    </location>
</feature>
<evidence type="ECO:0000259" key="5">
    <source>
        <dbReference type="Pfam" id="PF23226"/>
    </source>
</evidence>
<keyword evidence="1" id="KW-0812">Transmembrane</keyword>
<dbReference type="KEGG" id="wse:WALSEDRAFT_60413"/>
<dbReference type="Proteomes" id="UP000005242">
    <property type="component" value="Unassembled WGS sequence"/>
</dbReference>
<dbReference type="Pfam" id="PF23022">
    <property type="entry name" value="6TM_1st_PGAP2IP"/>
    <property type="match status" value="1"/>
</dbReference>
<feature type="domain" description="PGAP2IP first transmembrane" evidence="4">
    <location>
        <begin position="201"/>
        <end position="351"/>
    </location>
</feature>
<organism evidence="6 7">
    <name type="scientific">Wallemia mellicola (strain ATCC MYA-4683 / CBS 633.66)</name>
    <name type="common">Wallemia sebi (CBS 633.66)</name>
    <dbReference type="NCBI Taxonomy" id="671144"/>
    <lineage>
        <taxon>Eukaryota</taxon>
        <taxon>Fungi</taxon>
        <taxon>Dikarya</taxon>
        <taxon>Basidiomycota</taxon>
        <taxon>Wallemiomycotina</taxon>
        <taxon>Wallemiomycetes</taxon>
        <taxon>Wallemiales</taxon>
        <taxon>Wallemiaceae</taxon>
        <taxon>Wallemia</taxon>
    </lineage>
</organism>
<dbReference type="FunFam" id="3.60.10.10:FF:000100">
    <property type="entry name" value="Unplaced genomic scaffold supercont2.12, whole genome shotgun sequence"/>
    <property type="match status" value="1"/>
</dbReference>
<dbReference type="OrthoDB" id="68581at2759"/>
<dbReference type="PANTHER" id="PTHR14859:SF1">
    <property type="entry name" value="PGAP2-INTERACTING PROTEIN"/>
    <property type="match status" value="1"/>
</dbReference>
<sequence>MKNMETSKPAANTHAMLGLVRTFSCGGFVYITSTDNGTIHDMFMLIYILANVIYMPFGSYLTQNSLIRKTRQLLSLYFILSLLPMFYIYFLHKNRRIAGAYTYYAFFEWGLIIADILFDSMSLFDLEDTHIYISDSSRGTVLNINNIPMGKDHRESEKVMLKEDIPAKTPREVNKMPNKYIKQSSKVIYLTFMADTMLSLVWWTNFTALPLCIFYYSVWSLSFAGQEGLMLVTLSAGLIGIEELALFASSRDGKTVLTLVSFLGLFASKLEFPVLKLVSVSMAVIAQSISIASDWYRSRDRQQVITFMLGLLLHSTLKLLAHSNNPFWPIVNDTNGGYIKTGLVMAFIALLIRRCYGSDYCTSPISTQKRSNRCLIIGASLGSYIWALHTFLSDPSTLLSWSWTGFPSNGPHPMYNSSMIIVGFAIGIMSPEYLAISNIWHLFGTCCITLCYICDDWLSASGAFGFSIYLPSLGPVMIWNIKHCAPGRTMLAVFGTYTLLIVAHTFTVAYEFVPLGFLLRERTHVVIFTALAFIWLTTSRTTFNITYGDNDKAFKRYTKLLLVGIICAAHFILLNRINNSVVPQPYHTQDGILTSGIWTVHFGMDDEMWDSQIRMRDLIREAEVDVLGLLETELQSVVFGNRNLAQFIAEDLGYYVDYGPPSHKHTWGAVLLSKFPIKESQHHLLPSPQGELAPAISAKLDLYGNIVNVLISHNGQEESPLDRELQTTEIARILNTTYPEPALFLGYLVTTPHQKRPAPYGILFEDGRMLDIEPLDRRRWCEYIGYRSMRKIAYARISHGTVTDTELQVAKFKLYDTDESYHPQFDWYTFMDEEHIPDSYRFSNAFAGKGKDGHRFHVFKIPIYYQEMSESD</sequence>
<reference evidence="6 7" key="1">
    <citation type="journal article" date="2012" name="Fungal Genet. Biol.">
        <title>The genome of the xerotolerant mold Wallemia sebi reveals adaptations to osmotic stress and suggests cryptic sexual reproduction.</title>
        <authorList>
            <person name="Padamsee M."/>
            <person name="Kumar T.K.A."/>
            <person name="Riley R."/>
            <person name="Binder M."/>
            <person name="Boyd A."/>
            <person name="Calvo A.M."/>
            <person name="Furukawa K."/>
            <person name="Hesse C."/>
            <person name="Hohmann S."/>
            <person name="James T.Y."/>
            <person name="LaButti K."/>
            <person name="Lapidus A."/>
            <person name="Lindquist E."/>
            <person name="Lucas S."/>
            <person name="Miller K."/>
            <person name="Shantappa S."/>
            <person name="Grigoriev I.V."/>
            <person name="Hibbett D.S."/>
            <person name="McLaughlin D.J."/>
            <person name="Spatafora J.W."/>
            <person name="Aime M.C."/>
        </authorList>
    </citation>
    <scope>NUCLEOTIDE SEQUENCE [LARGE SCALE GENOMIC DNA]</scope>
    <source>
        <strain evidence="7">ATCC MYA-4683 / CBS 633.66</strain>
    </source>
</reference>
<dbReference type="SUPFAM" id="SSF56219">
    <property type="entry name" value="DNase I-like"/>
    <property type="match status" value="1"/>
</dbReference>
<dbReference type="PANTHER" id="PTHR14859">
    <property type="entry name" value="CALCOFLUOR WHITE HYPERSENSITIVE PROTEIN PRECURSOR"/>
    <property type="match status" value="1"/>
</dbReference>
<feature type="domain" description="CWH43-like N-terminal" evidence="2">
    <location>
        <begin position="13"/>
        <end position="128"/>
    </location>
</feature>
<keyword evidence="7" id="KW-1185">Reference proteome</keyword>
<feature type="transmembrane region" description="Helical" evidence="1">
    <location>
        <begin position="228"/>
        <end position="248"/>
    </location>
</feature>
<dbReference type="Pfam" id="PF23226">
    <property type="entry name" value="Exo_endo_phos_PGAP2IP"/>
    <property type="match status" value="1"/>
</dbReference>
<dbReference type="HOGENOM" id="CLU_009808_0_0_1"/>
<feature type="transmembrane region" description="Helical" evidence="1">
    <location>
        <begin position="43"/>
        <end position="61"/>
    </location>
</feature>
<dbReference type="InterPro" id="IPR053912">
    <property type="entry name" value="PGAP2IP_TM_1nd"/>
</dbReference>
<dbReference type="GO" id="GO:0005783">
    <property type="term" value="C:endoplasmic reticulum"/>
    <property type="evidence" value="ECO:0007669"/>
    <property type="project" value="TreeGrafter"/>
</dbReference>
<accession>I4YBS1</accession>
<gene>
    <name evidence="6" type="ORF">WALSEDRAFT_60413</name>
</gene>
<dbReference type="Pfam" id="PF23021">
    <property type="entry name" value="6TM_2nd_PGAP2IP"/>
    <property type="match status" value="1"/>
</dbReference>
<dbReference type="GO" id="GO:0031505">
    <property type="term" value="P:fungal-type cell wall organization"/>
    <property type="evidence" value="ECO:0007669"/>
    <property type="project" value="TreeGrafter"/>
</dbReference>
<dbReference type="GO" id="GO:0006506">
    <property type="term" value="P:GPI anchor biosynthetic process"/>
    <property type="evidence" value="ECO:0007669"/>
    <property type="project" value="TreeGrafter"/>
</dbReference>
<feature type="transmembrane region" description="Helical" evidence="1">
    <location>
        <begin position="374"/>
        <end position="392"/>
    </location>
</feature>
<dbReference type="STRING" id="671144.I4YBS1"/>
<evidence type="ECO:0000256" key="1">
    <source>
        <dbReference type="SAM" id="Phobius"/>
    </source>
</evidence>
<feature type="domain" description="PGAP2IP second transmembrane" evidence="3">
    <location>
        <begin position="372"/>
        <end position="539"/>
    </location>
</feature>
<keyword evidence="1" id="KW-1133">Transmembrane helix</keyword>
<feature type="transmembrane region" description="Helical" evidence="1">
    <location>
        <begin position="525"/>
        <end position="545"/>
    </location>
</feature>
<dbReference type="GO" id="GO:0016020">
    <property type="term" value="C:membrane"/>
    <property type="evidence" value="ECO:0007669"/>
    <property type="project" value="GOC"/>
</dbReference>
<dbReference type="GeneID" id="18473932"/>
<evidence type="ECO:0000259" key="3">
    <source>
        <dbReference type="Pfam" id="PF23021"/>
    </source>
</evidence>
<dbReference type="Pfam" id="PF10277">
    <property type="entry name" value="Frag1"/>
    <property type="match status" value="1"/>
</dbReference>
<evidence type="ECO:0000313" key="7">
    <source>
        <dbReference type="Proteomes" id="UP000005242"/>
    </source>
</evidence>
<proteinExistence type="predicted"/>
<keyword evidence="1" id="KW-0472">Membrane</keyword>
<protein>
    <recommendedName>
        <fullName evidence="8">Calcofluor white hypersensitive protein</fullName>
    </recommendedName>
</protein>
<dbReference type="EMBL" id="JH668232">
    <property type="protein sequence ID" value="EIM21413.1"/>
    <property type="molecule type" value="Genomic_DNA"/>
</dbReference>
<dbReference type="OMA" id="CVWYFPL"/>
<dbReference type="Gene3D" id="3.60.10.10">
    <property type="entry name" value="Endonuclease/exonuclease/phosphatase"/>
    <property type="match status" value="1"/>
</dbReference>
<dbReference type="InterPro" id="IPR036691">
    <property type="entry name" value="Endo/exonu/phosph_ase_sf"/>
</dbReference>
<dbReference type="InParanoid" id="I4YBS1"/>